<dbReference type="InterPro" id="IPR035437">
    <property type="entry name" value="SNase_OB-fold_sf"/>
</dbReference>
<name>A0A183JHM4_9TREM</name>
<dbReference type="InterPro" id="IPR016071">
    <property type="entry name" value="Staphylococal_nuclease_OB-fold"/>
</dbReference>
<dbReference type="PROSITE" id="PS50830">
    <property type="entry name" value="TNASE_3"/>
    <property type="match status" value="1"/>
</dbReference>
<dbReference type="WBParaSite" id="SCUD_0000219701-mRNA-1">
    <property type="protein sequence ID" value="SCUD_0000219701-mRNA-1"/>
    <property type="gene ID" value="SCUD_0000219701"/>
</dbReference>
<dbReference type="Gene3D" id="2.40.50.90">
    <property type="match status" value="1"/>
</dbReference>
<dbReference type="SUPFAM" id="SSF50199">
    <property type="entry name" value="Staphylococcal nuclease"/>
    <property type="match status" value="1"/>
</dbReference>
<evidence type="ECO:0000313" key="4">
    <source>
        <dbReference type="WBParaSite" id="SCUD_0000219701-mRNA-1"/>
    </source>
</evidence>
<dbReference type="SMART" id="SM00318">
    <property type="entry name" value="SNc"/>
    <property type="match status" value="1"/>
</dbReference>
<dbReference type="STRING" id="6186.A0A183JHM4"/>
<gene>
    <name evidence="2" type="ORF">SCUD_LOCUS2198</name>
</gene>
<proteinExistence type="predicted"/>
<keyword evidence="3" id="KW-1185">Reference proteome</keyword>
<dbReference type="EMBL" id="UZAK01002035">
    <property type="protein sequence ID" value="VDO72847.1"/>
    <property type="molecule type" value="Genomic_DNA"/>
</dbReference>
<organism evidence="4">
    <name type="scientific">Schistosoma curassoni</name>
    <dbReference type="NCBI Taxonomy" id="6186"/>
    <lineage>
        <taxon>Eukaryota</taxon>
        <taxon>Metazoa</taxon>
        <taxon>Spiralia</taxon>
        <taxon>Lophotrochozoa</taxon>
        <taxon>Platyhelminthes</taxon>
        <taxon>Trematoda</taxon>
        <taxon>Digenea</taxon>
        <taxon>Strigeidida</taxon>
        <taxon>Schistosomatoidea</taxon>
        <taxon>Schistosomatidae</taxon>
        <taxon>Schistosoma</taxon>
    </lineage>
</organism>
<feature type="domain" description="TNase-like" evidence="1">
    <location>
        <begin position="18"/>
        <end position="115"/>
    </location>
</feature>
<reference evidence="2 3" key="2">
    <citation type="submission" date="2018-11" db="EMBL/GenBank/DDBJ databases">
        <authorList>
            <consortium name="Pathogen Informatics"/>
        </authorList>
    </citation>
    <scope>NUCLEOTIDE SEQUENCE [LARGE SCALE GENOMIC DNA]</scope>
    <source>
        <strain evidence="2">Dakar</strain>
        <strain evidence="3">Dakar, Senegal</strain>
    </source>
</reference>
<reference evidence="4" key="1">
    <citation type="submission" date="2016-06" db="UniProtKB">
        <authorList>
            <consortium name="WormBaseParasite"/>
        </authorList>
    </citation>
    <scope>IDENTIFICATION</scope>
</reference>
<evidence type="ECO:0000259" key="1">
    <source>
        <dbReference type="PROSITE" id="PS50830"/>
    </source>
</evidence>
<evidence type="ECO:0000313" key="3">
    <source>
        <dbReference type="Proteomes" id="UP000279833"/>
    </source>
</evidence>
<dbReference type="AlphaFoldDB" id="A0A183JHM4"/>
<dbReference type="Proteomes" id="UP000279833">
    <property type="component" value="Unassembled WGS sequence"/>
</dbReference>
<sequence>MSSLVNNREEARPVSTTTYFLGIVKQVLSGDTIVIRDRPINGPPPERTIILSNISCGRVARKPSTGIPTGTPEDPFAWEAREFVRTLLVGKEVCYSVETEQPSGRKYGCVYVGTF</sequence>
<protein>
    <submittedName>
        <fullName evidence="4">TNase-like domain-containing protein</fullName>
    </submittedName>
</protein>
<evidence type="ECO:0000313" key="2">
    <source>
        <dbReference type="EMBL" id="VDO72847.1"/>
    </source>
</evidence>
<accession>A0A183JHM4</accession>